<evidence type="ECO:0000313" key="5">
    <source>
        <dbReference type="Proteomes" id="UP000238220"/>
    </source>
</evidence>
<dbReference type="GO" id="GO:0005576">
    <property type="term" value="C:extracellular region"/>
    <property type="evidence" value="ECO:0007669"/>
    <property type="project" value="InterPro"/>
</dbReference>
<reference evidence="4 5" key="1">
    <citation type="submission" date="2018-02" db="EMBL/GenBank/DDBJ databases">
        <title>Genome sequencing of Solimonas sp. HR-BB.</title>
        <authorList>
            <person name="Lee Y."/>
            <person name="Jeon C.O."/>
        </authorList>
    </citation>
    <scope>NUCLEOTIDE SEQUENCE [LARGE SCALE GENOMIC DNA]</scope>
    <source>
        <strain evidence="4 5">HR-BB</strain>
    </source>
</reference>
<dbReference type="RefSeq" id="WP_104228740.1">
    <property type="nucleotide sequence ID" value="NZ_PSNW01000001.1"/>
</dbReference>
<evidence type="ECO:0000256" key="3">
    <source>
        <dbReference type="SAM" id="SignalP"/>
    </source>
</evidence>
<dbReference type="SUPFAM" id="SSF53474">
    <property type="entry name" value="alpha/beta-Hydrolases"/>
    <property type="match status" value="1"/>
</dbReference>
<keyword evidence="5" id="KW-1185">Reference proteome</keyword>
<gene>
    <name evidence="4" type="ORF">C3942_02470</name>
</gene>
<sequence>MRRLSAALLACCAAFMPGAASADLDLGAIIGGWSDGLGRLGEGLAEGLGRGLGLSLQHLNHRYLFPTEGTVSFEETFTWQGRERKVLFIRPEAASAAPAPAVVLLHYNGGTSQVIANMTYAGELARDVGAWVIVPEGIGKKWNDDPAAWNQSVDDVGFLAQVIQSSVARHGLDGKRVYMAGMSNGGFMTSRFACERPDLIAAGASVVATMRQGLNASCSPSRAVPMTFMLGTADSRVNYSRTSAWVLLSGPDTMKRWMGIHNCDASKVVTTPLPDLDPKDRTTTQRLRNDVCASGGAVEMYVVDGGGHTWPQGDSRYTVALGRTAKDFSGTFAAWDFFQQFTLP</sequence>
<evidence type="ECO:0008006" key="6">
    <source>
        <dbReference type="Google" id="ProtNLM"/>
    </source>
</evidence>
<organism evidence="4 5">
    <name type="scientific">Solimonas fluminis</name>
    <dbReference type="NCBI Taxonomy" id="2086571"/>
    <lineage>
        <taxon>Bacteria</taxon>
        <taxon>Pseudomonadati</taxon>
        <taxon>Pseudomonadota</taxon>
        <taxon>Gammaproteobacteria</taxon>
        <taxon>Nevskiales</taxon>
        <taxon>Nevskiaceae</taxon>
        <taxon>Solimonas</taxon>
    </lineage>
</organism>
<evidence type="ECO:0000256" key="1">
    <source>
        <dbReference type="ARBA" id="ARBA00022729"/>
    </source>
</evidence>
<feature type="chain" id="PRO_5015554311" description="Esterase" evidence="3">
    <location>
        <begin position="23"/>
        <end position="344"/>
    </location>
</feature>
<evidence type="ECO:0000256" key="2">
    <source>
        <dbReference type="ARBA" id="ARBA00022801"/>
    </source>
</evidence>
<dbReference type="OrthoDB" id="5291933at2"/>
<dbReference type="Gene3D" id="3.40.50.1820">
    <property type="entry name" value="alpha/beta hydrolase"/>
    <property type="match status" value="1"/>
</dbReference>
<dbReference type="EMBL" id="PSNW01000001">
    <property type="protein sequence ID" value="PPE75774.1"/>
    <property type="molecule type" value="Genomic_DNA"/>
</dbReference>
<dbReference type="Proteomes" id="UP000238220">
    <property type="component" value="Unassembled WGS sequence"/>
</dbReference>
<dbReference type="PANTHER" id="PTHR43037">
    <property type="entry name" value="UNNAMED PRODUCT-RELATED"/>
    <property type="match status" value="1"/>
</dbReference>
<proteinExistence type="predicted"/>
<dbReference type="InterPro" id="IPR029058">
    <property type="entry name" value="AB_hydrolase_fold"/>
</dbReference>
<evidence type="ECO:0000313" key="4">
    <source>
        <dbReference type="EMBL" id="PPE75774.1"/>
    </source>
</evidence>
<protein>
    <recommendedName>
        <fullName evidence="6">Esterase</fullName>
    </recommendedName>
</protein>
<name>A0A2S5TLB0_9GAMM</name>
<dbReference type="AlphaFoldDB" id="A0A2S5TLB0"/>
<dbReference type="InterPro" id="IPR010126">
    <property type="entry name" value="Esterase_phb"/>
</dbReference>
<dbReference type="InterPro" id="IPR050955">
    <property type="entry name" value="Plant_Biomass_Hydrol_Est"/>
</dbReference>
<dbReference type="GO" id="GO:0016787">
    <property type="term" value="F:hydrolase activity"/>
    <property type="evidence" value="ECO:0007669"/>
    <property type="project" value="UniProtKB-KW"/>
</dbReference>
<dbReference type="PANTHER" id="PTHR43037:SF1">
    <property type="entry name" value="BLL1128 PROTEIN"/>
    <property type="match status" value="1"/>
</dbReference>
<keyword evidence="1 3" id="KW-0732">Signal</keyword>
<keyword evidence="2" id="KW-0378">Hydrolase</keyword>
<accession>A0A2S5TLB0</accession>
<feature type="signal peptide" evidence="3">
    <location>
        <begin position="1"/>
        <end position="22"/>
    </location>
</feature>
<dbReference type="Pfam" id="PF10503">
    <property type="entry name" value="Esterase_PHB"/>
    <property type="match status" value="1"/>
</dbReference>
<comment type="caution">
    <text evidence="4">The sequence shown here is derived from an EMBL/GenBank/DDBJ whole genome shotgun (WGS) entry which is preliminary data.</text>
</comment>